<keyword evidence="1" id="KW-0614">Plasmid</keyword>
<proteinExistence type="predicted"/>
<dbReference type="Proteomes" id="UP000032430">
    <property type="component" value="Plasmid II"/>
</dbReference>
<gene>
    <name evidence="1" type="ORF">LFA_pA0259</name>
</gene>
<dbReference type="OrthoDB" id="5631271at2"/>
<accession>A0A098GD23</accession>
<dbReference type="EMBL" id="LN614828">
    <property type="protein sequence ID" value="CEG59356.1"/>
    <property type="molecule type" value="Genomic_DNA"/>
</dbReference>
<organism evidence="1 2">
    <name type="scientific">Legionella fallonii LLAP-10</name>
    <dbReference type="NCBI Taxonomy" id="1212491"/>
    <lineage>
        <taxon>Bacteria</taxon>
        <taxon>Pseudomonadati</taxon>
        <taxon>Pseudomonadota</taxon>
        <taxon>Gammaproteobacteria</taxon>
        <taxon>Legionellales</taxon>
        <taxon>Legionellaceae</taxon>
        <taxon>Legionella</taxon>
    </lineage>
</organism>
<dbReference type="AlphaFoldDB" id="A0A098GD23"/>
<reference evidence="2" key="1">
    <citation type="submission" date="2014-09" db="EMBL/GenBank/DDBJ databases">
        <authorList>
            <person name="Gomez-Valero L."/>
        </authorList>
    </citation>
    <scope>NUCLEOTIDE SEQUENCE [LARGE SCALE GENOMIC DNA]</scope>
    <source>
        <strain evidence="2">ATCC700992</strain>
        <plasmid evidence="2">LLAP10_pA</plasmid>
    </source>
</reference>
<dbReference type="RefSeq" id="WP_045097927.1">
    <property type="nucleotide sequence ID" value="NZ_LN614828.1"/>
</dbReference>
<sequence length="420" mass="48252">MSELSWDQVKAGIARVNKRLYDVLETIDGIQNMLFSVLDYQYGQIIADEHHFYLPNTGGKLSSVPFSMVLEKKLEMFIEFKGKSSTHQIYSEGDFLNVSSLYNASNTHHPTDILQISSGARNTFLLCPVADARPHASLERYFKADIPVPDDLGNHYLTFKSLCEAANCNWRAKLLVFPSEIVALIKANKLPTLLSLIMEFDSNQNGYYANLPFYNYLMAYIRANHPEISQNEFTNNAISQLITIGTGQVPGYGLAVSDDLLPLDFIVETYRDIYKSKYTPFVMEPVHFDKTKNNPVFYSILKEEMAFKPTSFANKPQRCELIYDTYLQYADYINKLGHFKNTPFFDSATMLELTLFHEKRNQVTNNLFKLPRETIFDYDPRFLEITNKLGYSVEQFPSKTAFLVGCFGIKYNENKDIVVY</sequence>
<dbReference type="HOGENOM" id="CLU_653452_0_0_6"/>
<geneLocation type="plasmid" evidence="2">
    <name>LLAP10_pA</name>
</geneLocation>
<protein>
    <submittedName>
        <fullName evidence="1">Uncharacterized protein</fullName>
    </submittedName>
</protein>
<keyword evidence="2" id="KW-1185">Reference proteome</keyword>
<dbReference type="KEGG" id="lfa:LFA_pA0259"/>
<evidence type="ECO:0000313" key="1">
    <source>
        <dbReference type="EMBL" id="CEG59356.1"/>
    </source>
</evidence>
<evidence type="ECO:0000313" key="2">
    <source>
        <dbReference type="Proteomes" id="UP000032430"/>
    </source>
</evidence>
<name>A0A098GD23_9GAMM</name>